<evidence type="ECO:0000313" key="2">
    <source>
        <dbReference type="Proteomes" id="UP000664781"/>
    </source>
</evidence>
<reference evidence="1" key="1">
    <citation type="submission" date="2021-03" db="EMBL/GenBank/DDBJ databases">
        <title>Streptomyces strains.</title>
        <authorList>
            <person name="Lund M.B."/>
            <person name="Toerring T."/>
        </authorList>
    </citation>
    <scope>NUCLEOTIDE SEQUENCE</scope>
    <source>
        <strain evidence="1">JCM 4242</strain>
    </source>
</reference>
<accession>A0A939JUA9</accession>
<keyword evidence="2" id="KW-1185">Reference proteome</keyword>
<comment type="caution">
    <text evidence="1">The sequence shown here is derived from an EMBL/GenBank/DDBJ whole genome shotgun (WGS) entry which is preliminary data.</text>
</comment>
<organism evidence="1 2">
    <name type="scientific">Streptomyces triculaminicus</name>
    <dbReference type="NCBI Taxonomy" id="2816232"/>
    <lineage>
        <taxon>Bacteria</taxon>
        <taxon>Bacillati</taxon>
        <taxon>Actinomycetota</taxon>
        <taxon>Actinomycetes</taxon>
        <taxon>Kitasatosporales</taxon>
        <taxon>Streptomycetaceae</taxon>
        <taxon>Streptomyces</taxon>
    </lineage>
</organism>
<dbReference type="AlphaFoldDB" id="A0A939JUA9"/>
<proteinExistence type="predicted"/>
<evidence type="ECO:0000313" key="1">
    <source>
        <dbReference type="EMBL" id="MBO0657300.1"/>
    </source>
</evidence>
<name>A0A939JUA9_9ACTN</name>
<protein>
    <submittedName>
        <fullName evidence="1">Uncharacterized protein</fullName>
    </submittedName>
</protein>
<gene>
    <name evidence="1" type="ORF">J1792_32690</name>
</gene>
<dbReference type="Proteomes" id="UP000664781">
    <property type="component" value="Unassembled WGS sequence"/>
</dbReference>
<sequence>MLLVRLLLAVAEQRAPDGAVPVLLPLASWNPAAEDLYTWLAAKLTQDYVGLRGPAPACVGSMNWARALLEHRLILPILDGLDELPRPPAPWRSMRSTVLCPLVRPWWSPAVSTSTGRPSAPRPGFR</sequence>
<dbReference type="EMBL" id="JAFMOF010000007">
    <property type="protein sequence ID" value="MBO0657300.1"/>
    <property type="molecule type" value="Genomic_DNA"/>
</dbReference>